<evidence type="ECO:0000313" key="3">
    <source>
        <dbReference type="Proteomes" id="UP000641853"/>
    </source>
</evidence>
<gene>
    <name evidence="1" type="ORF">CNMCM5623_001469</name>
    <name evidence="2" type="ORF">CNMCM7691_000110</name>
</gene>
<comment type="caution">
    <text evidence="2">The sequence shown here is derived from an EMBL/GenBank/DDBJ whole genome shotgun (WGS) entry which is preliminary data.</text>
</comment>
<sequence>MAIRPAHQAHPPLLNSTTETTNAAGLIGESQALSTVNGSHAVLRKRSSFWLEAISRKRTVPWGNIDGFQVFRIVKEVDAVGDGIHVGVYGMRYR</sequence>
<reference evidence="2" key="1">
    <citation type="submission" date="2020-06" db="EMBL/GenBank/DDBJ databases">
        <title>Draft genome sequences of strains closely related to Aspergillus parafelis and Aspergillus hiratsukae.</title>
        <authorList>
            <person name="Dos Santos R.A.C."/>
            <person name="Rivero-Menendez O."/>
            <person name="Steenwyk J.L."/>
            <person name="Mead M.E."/>
            <person name="Goldman G.H."/>
            <person name="Alastruey-Izquierdo A."/>
            <person name="Rokas A."/>
        </authorList>
    </citation>
    <scope>NUCLEOTIDE SEQUENCE</scope>
    <source>
        <strain evidence="1">CNM-CM5623</strain>
        <strain evidence="2">CNM-CM7691</strain>
    </source>
</reference>
<dbReference type="Gene3D" id="2.160.20.10">
    <property type="entry name" value="Single-stranded right-handed beta-helix, Pectin lyase-like"/>
    <property type="match status" value="1"/>
</dbReference>
<organism evidence="2 3">
    <name type="scientific">Aspergillus felis</name>
    <dbReference type="NCBI Taxonomy" id="1287682"/>
    <lineage>
        <taxon>Eukaryota</taxon>
        <taxon>Fungi</taxon>
        <taxon>Dikarya</taxon>
        <taxon>Ascomycota</taxon>
        <taxon>Pezizomycotina</taxon>
        <taxon>Eurotiomycetes</taxon>
        <taxon>Eurotiomycetidae</taxon>
        <taxon>Eurotiales</taxon>
        <taxon>Aspergillaceae</taxon>
        <taxon>Aspergillus</taxon>
        <taxon>Aspergillus subgen. Fumigati</taxon>
    </lineage>
</organism>
<dbReference type="EMBL" id="JACBAE010001266">
    <property type="protein sequence ID" value="KAF7168386.1"/>
    <property type="molecule type" value="Genomic_DNA"/>
</dbReference>
<dbReference type="InterPro" id="IPR012334">
    <property type="entry name" value="Pectin_lyas_fold"/>
</dbReference>
<evidence type="ECO:0000313" key="1">
    <source>
        <dbReference type="EMBL" id="KAF7168386.1"/>
    </source>
</evidence>
<protein>
    <submittedName>
        <fullName evidence="2">Uncharacterized protein</fullName>
    </submittedName>
</protein>
<proteinExistence type="predicted"/>
<keyword evidence="3" id="KW-1185">Reference proteome</keyword>
<dbReference type="EMBL" id="JACBAG010001825">
    <property type="protein sequence ID" value="KAF7180981.1"/>
    <property type="molecule type" value="Genomic_DNA"/>
</dbReference>
<dbReference type="AlphaFoldDB" id="A0A8H6QZZ8"/>
<dbReference type="Proteomes" id="UP000654922">
    <property type="component" value="Unassembled WGS sequence"/>
</dbReference>
<dbReference type="Proteomes" id="UP000641853">
    <property type="component" value="Unassembled WGS sequence"/>
</dbReference>
<name>A0A8H6QZZ8_9EURO</name>
<evidence type="ECO:0000313" key="2">
    <source>
        <dbReference type="EMBL" id="KAF7180981.1"/>
    </source>
</evidence>
<accession>A0A8H6QZZ8</accession>